<evidence type="ECO:0000256" key="6">
    <source>
        <dbReference type="ARBA" id="ARBA00038076"/>
    </source>
</evidence>
<feature type="transmembrane region" description="Helical" evidence="7">
    <location>
        <begin position="355"/>
        <end position="374"/>
    </location>
</feature>
<keyword evidence="4 7" id="KW-1133">Transmembrane helix</keyword>
<dbReference type="Proteomes" id="UP000824101">
    <property type="component" value="Unassembled WGS sequence"/>
</dbReference>
<feature type="transmembrane region" description="Helical" evidence="7">
    <location>
        <begin position="269"/>
        <end position="293"/>
    </location>
</feature>
<evidence type="ECO:0000256" key="4">
    <source>
        <dbReference type="ARBA" id="ARBA00022989"/>
    </source>
</evidence>
<feature type="transmembrane region" description="Helical" evidence="7">
    <location>
        <begin position="20"/>
        <end position="44"/>
    </location>
</feature>
<protein>
    <submittedName>
        <fullName evidence="10">ABC transporter permease</fullName>
    </submittedName>
</protein>
<organism evidence="10 11">
    <name type="scientific">Candidatus Lachnoclostridium stercorigallinarum</name>
    <dbReference type="NCBI Taxonomy" id="2838634"/>
    <lineage>
        <taxon>Bacteria</taxon>
        <taxon>Bacillati</taxon>
        <taxon>Bacillota</taxon>
        <taxon>Clostridia</taxon>
        <taxon>Lachnospirales</taxon>
        <taxon>Lachnospiraceae</taxon>
    </lineage>
</organism>
<dbReference type="Pfam" id="PF12704">
    <property type="entry name" value="MacB_PCD"/>
    <property type="match status" value="1"/>
</dbReference>
<dbReference type="AlphaFoldDB" id="A0A9D2K6E4"/>
<gene>
    <name evidence="10" type="ORF">IAA17_03090</name>
</gene>
<evidence type="ECO:0000256" key="3">
    <source>
        <dbReference type="ARBA" id="ARBA00022692"/>
    </source>
</evidence>
<evidence type="ECO:0000313" key="10">
    <source>
        <dbReference type="EMBL" id="HIZ78759.1"/>
    </source>
</evidence>
<keyword evidence="5 7" id="KW-0472">Membrane</keyword>
<comment type="subcellular location">
    <subcellularLocation>
        <location evidence="1">Cell membrane</location>
        <topology evidence="1">Multi-pass membrane protein</topology>
    </subcellularLocation>
</comment>
<reference evidence="10" key="1">
    <citation type="journal article" date="2021" name="PeerJ">
        <title>Extensive microbial diversity within the chicken gut microbiome revealed by metagenomics and culture.</title>
        <authorList>
            <person name="Gilroy R."/>
            <person name="Ravi A."/>
            <person name="Getino M."/>
            <person name="Pursley I."/>
            <person name="Horton D.L."/>
            <person name="Alikhan N.F."/>
            <person name="Baker D."/>
            <person name="Gharbi K."/>
            <person name="Hall N."/>
            <person name="Watson M."/>
            <person name="Adriaenssens E.M."/>
            <person name="Foster-Nyarko E."/>
            <person name="Jarju S."/>
            <person name="Secka A."/>
            <person name="Antonio M."/>
            <person name="Oren A."/>
            <person name="Chaudhuri R.R."/>
            <person name="La Ragione R."/>
            <person name="Hildebrand F."/>
            <person name="Pallen M.J."/>
        </authorList>
    </citation>
    <scope>NUCLEOTIDE SEQUENCE</scope>
    <source>
        <strain evidence="10">ChiBcec1-1093</strain>
    </source>
</reference>
<proteinExistence type="inferred from homology"/>
<dbReference type="PANTHER" id="PTHR30572:SF4">
    <property type="entry name" value="ABC TRANSPORTER PERMEASE YTRF"/>
    <property type="match status" value="1"/>
</dbReference>
<evidence type="ECO:0000256" key="7">
    <source>
        <dbReference type="SAM" id="Phobius"/>
    </source>
</evidence>
<accession>A0A9D2K6E4</accession>
<comment type="similarity">
    <text evidence="6">Belongs to the ABC-4 integral membrane protein family.</text>
</comment>
<evidence type="ECO:0000259" key="9">
    <source>
        <dbReference type="Pfam" id="PF12704"/>
    </source>
</evidence>
<dbReference type="InterPro" id="IPR050250">
    <property type="entry name" value="Macrolide_Exporter_MacB"/>
</dbReference>
<evidence type="ECO:0000256" key="5">
    <source>
        <dbReference type="ARBA" id="ARBA00023136"/>
    </source>
</evidence>
<reference evidence="10" key="2">
    <citation type="submission" date="2021-04" db="EMBL/GenBank/DDBJ databases">
        <authorList>
            <person name="Gilroy R."/>
        </authorList>
    </citation>
    <scope>NUCLEOTIDE SEQUENCE</scope>
    <source>
        <strain evidence="10">ChiBcec1-1093</strain>
    </source>
</reference>
<dbReference type="InterPro" id="IPR025857">
    <property type="entry name" value="MacB_PCD"/>
</dbReference>
<dbReference type="PANTHER" id="PTHR30572">
    <property type="entry name" value="MEMBRANE COMPONENT OF TRANSPORTER-RELATED"/>
    <property type="match status" value="1"/>
</dbReference>
<dbReference type="GO" id="GO:0005886">
    <property type="term" value="C:plasma membrane"/>
    <property type="evidence" value="ECO:0007669"/>
    <property type="project" value="UniProtKB-SubCell"/>
</dbReference>
<evidence type="ECO:0000256" key="1">
    <source>
        <dbReference type="ARBA" id="ARBA00004651"/>
    </source>
</evidence>
<comment type="caution">
    <text evidence="10">The sequence shown here is derived from an EMBL/GenBank/DDBJ whole genome shotgun (WGS) entry which is preliminary data.</text>
</comment>
<dbReference type="EMBL" id="DXBC01000044">
    <property type="protein sequence ID" value="HIZ78759.1"/>
    <property type="molecule type" value="Genomic_DNA"/>
</dbReference>
<name>A0A9D2K6E4_9FIRM</name>
<dbReference type="InterPro" id="IPR003838">
    <property type="entry name" value="ABC3_permease_C"/>
</dbReference>
<sequence length="392" mass="42000">MLQSFKMAIKSILGNKMRSFLTMLGIIIGVASVIILVSIVNGYMSTVVDSFASMGVNQISVNVINLPSRSLDADDVYGFFEENRDLYGQMTPVVNVSAVVKHGNDSLDATNVGGYSEDYLDIRGYELAAGRNLQYSDMISRQKVCVAGYYVANELFGGPEKALGQTLKISGDAYKIIGVAEQQDEEELEEGGSDDFIWIPYVTATKLTRNGSISSYIFTSNSVDDTDRCRSQLESFLYETFQNEDLYNVNANSELLDTLNEQIGMMSGMLGGIAGISLLVAGVGVMNIMLVSVTERTREIGIRKALGAKRSVIMQQFVIEAAVTSSIGGIIGIVIGSVAAVALGNAMGIESPPTVGAILISFSVSVGIGLLFGYMPASRAAKLNPIDALRSE</sequence>
<evidence type="ECO:0000256" key="2">
    <source>
        <dbReference type="ARBA" id="ARBA00022475"/>
    </source>
</evidence>
<dbReference type="Pfam" id="PF02687">
    <property type="entry name" value="FtsX"/>
    <property type="match status" value="1"/>
</dbReference>
<evidence type="ECO:0000313" key="11">
    <source>
        <dbReference type="Proteomes" id="UP000824101"/>
    </source>
</evidence>
<feature type="transmembrane region" description="Helical" evidence="7">
    <location>
        <begin position="317"/>
        <end position="343"/>
    </location>
</feature>
<dbReference type="GO" id="GO:0022857">
    <property type="term" value="F:transmembrane transporter activity"/>
    <property type="evidence" value="ECO:0007669"/>
    <property type="project" value="TreeGrafter"/>
</dbReference>
<keyword evidence="3 7" id="KW-0812">Transmembrane</keyword>
<feature type="domain" description="MacB-like periplasmic core" evidence="9">
    <location>
        <begin position="19"/>
        <end position="234"/>
    </location>
</feature>
<keyword evidence="2" id="KW-1003">Cell membrane</keyword>
<evidence type="ECO:0000259" key="8">
    <source>
        <dbReference type="Pfam" id="PF02687"/>
    </source>
</evidence>
<feature type="domain" description="ABC3 transporter permease C-terminal" evidence="8">
    <location>
        <begin position="273"/>
        <end position="385"/>
    </location>
</feature>